<evidence type="ECO:0000256" key="1">
    <source>
        <dbReference type="SAM" id="Phobius"/>
    </source>
</evidence>
<evidence type="ECO:0000313" key="3">
    <source>
        <dbReference type="Proteomes" id="UP000501747"/>
    </source>
</evidence>
<reference evidence="2 3" key="1">
    <citation type="submission" date="2020-03" db="EMBL/GenBank/DDBJ databases">
        <title>Vagococcus sp. nov., isolated from beetles.</title>
        <authorList>
            <person name="Hyun D.-W."/>
            <person name="Bae J.-W."/>
        </authorList>
    </citation>
    <scope>NUCLEOTIDE SEQUENCE [LARGE SCALE GENOMIC DNA]</scope>
    <source>
        <strain evidence="2 3">HDW17B</strain>
    </source>
</reference>
<feature type="transmembrane region" description="Helical" evidence="1">
    <location>
        <begin position="126"/>
        <end position="150"/>
    </location>
</feature>
<organism evidence="2 3">
    <name type="scientific">Vagococcus hydrophili</name>
    <dbReference type="NCBI Taxonomy" id="2714947"/>
    <lineage>
        <taxon>Bacteria</taxon>
        <taxon>Bacillati</taxon>
        <taxon>Bacillota</taxon>
        <taxon>Bacilli</taxon>
        <taxon>Lactobacillales</taxon>
        <taxon>Enterococcaceae</taxon>
        <taxon>Vagococcus</taxon>
    </lineage>
</organism>
<feature type="transmembrane region" description="Helical" evidence="1">
    <location>
        <begin position="156"/>
        <end position="177"/>
    </location>
</feature>
<feature type="transmembrane region" description="Helical" evidence="1">
    <location>
        <begin position="56"/>
        <end position="72"/>
    </location>
</feature>
<feature type="transmembrane region" description="Helical" evidence="1">
    <location>
        <begin position="31"/>
        <end position="49"/>
    </location>
</feature>
<keyword evidence="3" id="KW-1185">Reference proteome</keyword>
<feature type="transmembrane region" description="Helical" evidence="1">
    <location>
        <begin position="84"/>
        <end position="105"/>
    </location>
</feature>
<dbReference type="AlphaFoldDB" id="A0A6G8ATN4"/>
<dbReference type="KEGG" id="vhy:G7082_07985"/>
<keyword evidence="1" id="KW-0472">Membrane</keyword>
<sequence length="190" mass="22558">MKKEYCDGLFFSILLLIVILFQFFTNPEFNILGDLQIFLPILFVSFFEYKSNFPNWSIFLILFLTWFVSMSFSDPASMVDWTSYLLTGIFSLFFSGLFTLIIAYGRKNKPQNDRLFNWIRTKLPNASNLILFLSEAVLLMIILVSVTFLFTQEFNWLIILLWFIFSTYSSGSDLYFYKTKKSKQKRKLKR</sequence>
<keyword evidence="1" id="KW-1133">Transmembrane helix</keyword>
<dbReference type="EMBL" id="CP049887">
    <property type="protein sequence ID" value="QIL48438.1"/>
    <property type="molecule type" value="Genomic_DNA"/>
</dbReference>
<name>A0A6G8ATN4_9ENTE</name>
<dbReference type="RefSeq" id="WP_166034585.1">
    <property type="nucleotide sequence ID" value="NZ_CP049887.1"/>
</dbReference>
<dbReference type="Proteomes" id="UP000501747">
    <property type="component" value="Chromosome"/>
</dbReference>
<gene>
    <name evidence="2" type="ORF">G7082_07985</name>
</gene>
<proteinExistence type="predicted"/>
<feature type="transmembrane region" description="Helical" evidence="1">
    <location>
        <begin position="7"/>
        <end position="25"/>
    </location>
</feature>
<keyword evidence="1" id="KW-0812">Transmembrane</keyword>
<evidence type="ECO:0000313" key="2">
    <source>
        <dbReference type="EMBL" id="QIL48438.1"/>
    </source>
</evidence>
<protein>
    <submittedName>
        <fullName evidence="2">Uncharacterized protein</fullName>
    </submittedName>
</protein>
<accession>A0A6G8ATN4</accession>